<reference evidence="1" key="1">
    <citation type="submission" date="2021-12" db="EMBL/GenBank/DDBJ databases">
        <authorList>
            <person name="Rodrigo-Torres L."/>
            <person name="Arahal R. D."/>
            <person name="Lucena T."/>
        </authorList>
    </citation>
    <scope>NUCLEOTIDE SEQUENCE</scope>
    <source>
        <strain evidence="1">CECT 8267</strain>
    </source>
</reference>
<comment type="caution">
    <text evidence="1">The sequence shown here is derived from an EMBL/GenBank/DDBJ whole genome shotgun (WGS) entry which is preliminary data.</text>
</comment>
<dbReference type="EMBL" id="CAKLPX010000001">
    <property type="protein sequence ID" value="CAH0989931.1"/>
    <property type="molecule type" value="Genomic_DNA"/>
</dbReference>
<evidence type="ECO:0000313" key="2">
    <source>
        <dbReference type="Proteomes" id="UP000838100"/>
    </source>
</evidence>
<keyword evidence="2" id="KW-1185">Reference proteome</keyword>
<proteinExistence type="predicted"/>
<evidence type="ECO:0008006" key="3">
    <source>
        <dbReference type="Google" id="ProtNLM"/>
    </source>
</evidence>
<dbReference type="Proteomes" id="UP000838100">
    <property type="component" value="Unassembled WGS sequence"/>
</dbReference>
<accession>A0ABM9AAN2</accession>
<sequence>MLHLGERVVDLIGPSATDRIDAKATEIARRGGDTPAVVVFATQAVIGIDVTGDHLTAGGEEEGIVVFGNIAQGVAAVFNHRYIVGADDGQSDGFSRLAIV</sequence>
<gene>
    <name evidence="1" type="ORF">SIN8267_00002</name>
</gene>
<evidence type="ECO:0000313" key="1">
    <source>
        <dbReference type="EMBL" id="CAH0989931.1"/>
    </source>
</evidence>
<protein>
    <recommendedName>
        <fullName evidence="3">FIST domain-containing protein</fullName>
    </recommendedName>
</protein>
<organism evidence="1 2">
    <name type="scientific">Sinobacterium norvegicum</name>
    <dbReference type="NCBI Taxonomy" id="1641715"/>
    <lineage>
        <taxon>Bacteria</taxon>
        <taxon>Pseudomonadati</taxon>
        <taxon>Pseudomonadota</taxon>
        <taxon>Gammaproteobacteria</taxon>
        <taxon>Cellvibrionales</taxon>
        <taxon>Spongiibacteraceae</taxon>
        <taxon>Sinobacterium</taxon>
    </lineage>
</organism>
<name>A0ABM9AAN2_9GAMM</name>